<dbReference type="InterPro" id="IPR041700">
    <property type="entry name" value="OMP_b-brl_3"/>
</dbReference>
<dbReference type="PANTHER" id="PTHR40980:SF4">
    <property type="entry name" value="TONB-DEPENDENT RECEPTOR-LIKE BETA-BARREL DOMAIN-CONTAINING PROTEIN"/>
    <property type="match status" value="1"/>
</dbReference>
<sequence length="795" mass="89999">MSLKLDCRNGLLPVLLFFLSPAVHSYAQDSTKAITNSYLNGVVVENEHQKPLEYATVSIYSLPDSLLIKGTITNRKGEFELADLAGSSYYYKIEYLGFESYSSKPILLKENEKLLLSDPLVLHADTQTITEVEVTGNRDFARIELDKTVYNVSKSPVSDGGTINEVLATIPKLNVTANGGIQLRGSSDVKILIDGKLSGLLGMSPGDVLSNMPAADVDRVEVITSPSAKYDASGSAGIVNIIMKKERVKGFNGNASATIGTVNKHSGRTALSLRTGKLNFSGSYSYQDNWSGRDYELSRLTETETNVEMLKVSADADLGNRSHIGQFGMDYLINDKNTMSCSVTNRNVKQNKNGFYKYSRTLITSSTFPNETSRESAVDIDLTSWVYNASYIRKFDRKGQELSFDAAYTNNNAENYGNYTDETEGNTSDFFNSDREEAIVQLDYKQPVGDAGSIETGYMYRTNEINFDEPIDLSTAFNYKESIHGLYFQLSGEKGNFGYQVGLRSEYSDIETNKAYNDDYLDFFPSVHFSYKLSDNKQVLLTYSKMIYRPDSGMLNPFQNLSDPENQKLGRKDLGAYYTHMPEFTFIYKRDKITYTTNLYYVYTDNIINQFRWVKDDVAIVTSENLGSKHYAGVDFNLETKFNKWWSINSYLSGIYQKFTPSGEAHFSTNDDFGFFGKLTSTMRIPKWFNFQTTLRYDSDMPVAQGSYDQSFQVDFAFGKRIMKGKASISLWIYDVLNNSKYNVNTSGDRFTQRMKYNFENRVANFTFRYYFGKKYNVLKSKTHGSGVQHSEKDI</sequence>
<feature type="signal peptide" evidence="4">
    <location>
        <begin position="1"/>
        <end position="27"/>
    </location>
</feature>
<evidence type="ECO:0000313" key="7">
    <source>
        <dbReference type="EMBL" id="PKQ67559.1"/>
    </source>
</evidence>
<organism evidence="7 8">
    <name type="scientific">Labilibaculum manganireducens</name>
    <dbReference type="NCBI Taxonomy" id="1940525"/>
    <lineage>
        <taxon>Bacteria</taxon>
        <taxon>Pseudomonadati</taxon>
        <taxon>Bacteroidota</taxon>
        <taxon>Bacteroidia</taxon>
        <taxon>Marinilabiliales</taxon>
        <taxon>Marinifilaceae</taxon>
        <taxon>Labilibaculum</taxon>
    </lineage>
</organism>
<dbReference type="EMBL" id="MVDE01000008">
    <property type="protein sequence ID" value="PKQ67559.1"/>
    <property type="molecule type" value="Genomic_DNA"/>
</dbReference>
<evidence type="ECO:0000256" key="3">
    <source>
        <dbReference type="ARBA" id="ARBA00023237"/>
    </source>
</evidence>
<comment type="subcellular location">
    <subcellularLocation>
        <location evidence="1">Cell outer membrane</location>
    </subcellularLocation>
</comment>
<evidence type="ECO:0000259" key="6">
    <source>
        <dbReference type="Pfam" id="PF14905"/>
    </source>
</evidence>
<evidence type="ECO:0000256" key="1">
    <source>
        <dbReference type="ARBA" id="ARBA00004442"/>
    </source>
</evidence>
<feature type="chain" id="PRO_5014736145" description="Outer membrane protein beta-barrel domain-containing protein" evidence="4">
    <location>
        <begin position="28"/>
        <end position="795"/>
    </location>
</feature>
<dbReference type="PANTHER" id="PTHR40980">
    <property type="entry name" value="PLUG DOMAIN-CONTAINING PROTEIN"/>
    <property type="match status" value="1"/>
</dbReference>
<gene>
    <name evidence="7" type="ORF">BZG01_07435</name>
</gene>
<dbReference type="AlphaFoldDB" id="A0A2N3IB88"/>
<dbReference type="Gene3D" id="2.40.170.20">
    <property type="entry name" value="TonB-dependent receptor, beta-barrel domain"/>
    <property type="match status" value="1"/>
</dbReference>
<keyword evidence="3" id="KW-0998">Cell outer membrane</keyword>
<feature type="domain" description="TonB-dependent receptor plug" evidence="5">
    <location>
        <begin position="160"/>
        <end position="238"/>
    </location>
</feature>
<feature type="domain" description="Outer membrane protein beta-barrel" evidence="6">
    <location>
        <begin position="393"/>
        <end position="770"/>
    </location>
</feature>
<comment type="caution">
    <text evidence="7">The sequence shown here is derived from an EMBL/GenBank/DDBJ whole genome shotgun (WGS) entry which is preliminary data.</text>
</comment>
<dbReference type="InterPro" id="IPR037066">
    <property type="entry name" value="Plug_dom_sf"/>
</dbReference>
<evidence type="ECO:0000256" key="4">
    <source>
        <dbReference type="SAM" id="SignalP"/>
    </source>
</evidence>
<dbReference type="Gene3D" id="2.170.130.10">
    <property type="entry name" value="TonB-dependent receptor, plug domain"/>
    <property type="match status" value="1"/>
</dbReference>
<dbReference type="Pfam" id="PF13620">
    <property type="entry name" value="CarboxypepD_reg"/>
    <property type="match status" value="1"/>
</dbReference>
<dbReference type="InterPro" id="IPR008969">
    <property type="entry name" value="CarboxyPept-like_regulatory"/>
</dbReference>
<protein>
    <recommendedName>
        <fullName evidence="9">Outer membrane protein beta-barrel domain-containing protein</fullName>
    </recommendedName>
</protein>
<reference evidence="7 8" key="1">
    <citation type="journal article" date="2017" name="Front. Microbiol.">
        <title>Labilibaculum manganireducens gen. nov., sp. nov. and Labilibaculum filiforme sp. nov., Novel Bacteroidetes Isolated from Subsurface Sediments of the Baltic Sea.</title>
        <authorList>
            <person name="Vandieken V."/>
            <person name="Marshall I.P."/>
            <person name="Niemann H."/>
            <person name="Engelen B."/>
            <person name="Cypionka H."/>
        </authorList>
    </citation>
    <scope>NUCLEOTIDE SEQUENCE [LARGE SCALE GENOMIC DNA]</scope>
    <source>
        <strain evidence="7 8">59.10-2M</strain>
    </source>
</reference>
<evidence type="ECO:0000313" key="8">
    <source>
        <dbReference type="Proteomes" id="UP000233618"/>
    </source>
</evidence>
<evidence type="ECO:0000259" key="5">
    <source>
        <dbReference type="Pfam" id="PF07715"/>
    </source>
</evidence>
<dbReference type="SUPFAM" id="SSF56935">
    <property type="entry name" value="Porins"/>
    <property type="match status" value="1"/>
</dbReference>
<proteinExistence type="predicted"/>
<dbReference type="Proteomes" id="UP000233618">
    <property type="component" value="Unassembled WGS sequence"/>
</dbReference>
<accession>A0A2N3IB88</accession>
<dbReference type="SUPFAM" id="SSF49464">
    <property type="entry name" value="Carboxypeptidase regulatory domain-like"/>
    <property type="match status" value="1"/>
</dbReference>
<evidence type="ECO:0008006" key="9">
    <source>
        <dbReference type="Google" id="ProtNLM"/>
    </source>
</evidence>
<dbReference type="RefSeq" id="WP_101309192.1">
    <property type="nucleotide sequence ID" value="NZ_MVDE01000008.1"/>
</dbReference>
<dbReference type="Pfam" id="PF14905">
    <property type="entry name" value="OMP_b-brl_3"/>
    <property type="match status" value="1"/>
</dbReference>
<dbReference type="GO" id="GO:0009279">
    <property type="term" value="C:cell outer membrane"/>
    <property type="evidence" value="ECO:0007669"/>
    <property type="project" value="UniProtKB-SubCell"/>
</dbReference>
<evidence type="ECO:0000256" key="2">
    <source>
        <dbReference type="ARBA" id="ARBA00023136"/>
    </source>
</evidence>
<keyword evidence="8" id="KW-1185">Reference proteome</keyword>
<dbReference type="InterPro" id="IPR012910">
    <property type="entry name" value="Plug_dom"/>
</dbReference>
<dbReference type="Pfam" id="PF07715">
    <property type="entry name" value="Plug"/>
    <property type="match status" value="1"/>
</dbReference>
<dbReference type="InterPro" id="IPR036942">
    <property type="entry name" value="Beta-barrel_TonB_sf"/>
</dbReference>
<keyword evidence="2" id="KW-0472">Membrane</keyword>
<keyword evidence="4" id="KW-0732">Signal</keyword>
<name>A0A2N3IB88_9BACT</name>